<organism evidence="1 2">
    <name type="scientific">Oxynema aestuarii AP17</name>
    <dbReference type="NCBI Taxonomy" id="2064643"/>
    <lineage>
        <taxon>Bacteria</taxon>
        <taxon>Bacillati</taxon>
        <taxon>Cyanobacteriota</taxon>
        <taxon>Cyanophyceae</taxon>
        <taxon>Oscillatoriophycideae</taxon>
        <taxon>Oscillatoriales</taxon>
        <taxon>Oscillatoriaceae</taxon>
        <taxon>Oxynema</taxon>
        <taxon>Oxynema aestuarii</taxon>
    </lineage>
</organism>
<evidence type="ECO:0000313" key="2">
    <source>
        <dbReference type="Proteomes" id="UP000500857"/>
    </source>
</evidence>
<accession>A0A6H1TZI1</accession>
<dbReference type="RefSeq" id="WP_168570163.1">
    <property type="nucleotide sequence ID" value="NZ_CP051167.1"/>
</dbReference>
<sequence>MQPTRLKQEKFRWSPGGKPVLECAFKKQTNISQLRHFFKRFSLKSGFWEREWAIASRELDV</sequence>
<dbReference type="EMBL" id="CP051167">
    <property type="protein sequence ID" value="QIZ72012.1"/>
    <property type="molecule type" value="Genomic_DNA"/>
</dbReference>
<name>A0A6H1TZI1_9CYAN</name>
<dbReference type="AlphaFoldDB" id="A0A6H1TZI1"/>
<dbReference type="KEGG" id="oxy:HCG48_16670"/>
<protein>
    <submittedName>
        <fullName evidence="1">Uncharacterized protein</fullName>
    </submittedName>
</protein>
<dbReference type="Proteomes" id="UP000500857">
    <property type="component" value="Chromosome"/>
</dbReference>
<gene>
    <name evidence="1" type="ORF">HCG48_16670</name>
</gene>
<keyword evidence="2" id="KW-1185">Reference proteome</keyword>
<reference evidence="1 2" key="1">
    <citation type="submission" date="2020-04" db="EMBL/GenBank/DDBJ databases">
        <authorList>
            <person name="Basu S."/>
            <person name="Maruthanayagam V."/>
            <person name="Chakraborty S."/>
            <person name="Pramanik A."/>
            <person name="Mukherjee J."/>
            <person name="Brink B."/>
        </authorList>
    </citation>
    <scope>NUCLEOTIDE SEQUENCE [LARGE SCALE GENOMIC DNA]</scope>
    <source>
        <strain evidence="1 2">AP17</strain>
    </source>
</reference>
<evidence type="ECO:0000313" key="1">
    <source>
        <dbReference type="EMBL" id="QIZ72012.1"/>
    </source>
</evidence>
<proteinExistence type="predicted"/>